<dbReference type="Proteomes" id="UP000325289">
    <property type="component" value="Unassembled WGS sequence"/>
</dbReference>
<dbReference type="GO" id="GO:0022857">
    <property type="term" value="F:transmembrane transporter activity"/>
    <property type="evidence" value="ECO:0007669"/>
    <property type="project" value="InterPro"/>
</dbReference>
<feature type="transmembrane region" description="Helical" evidence="8">
    <location>
        <begin position="106"/>
        <end position="125"/>
    </location>
</feature>
<dbReference type="PANTHER" id="PTHR30472">
    <property type="entry name" value="FERRIC ENTEROBACTIN TRANSPORT SYSTEM PERMEASE PROTEIN"/>
    <property type="match status" value="1"/>
</dbReference>
<keyword evidence="6 8" id="KW-1133">Transmembrane helix</keyword>
<keyword evidence="5 8" id="KW-0812">Transmembrane</keyword>
<organism evidence="9 10">
    <name type="scientific">Roseivivax sediminis</name>
    <dbReference type="NCBI Taxonomy" id="936889"/>
    <lineage>
        <taxon>Bacteria</taxon>
        <taxon>Pseudomonadati</taxon>
        <taxon>Pseudomonadota</taxon>
        <taxon>Alphaproteobacteria</taxon>
        <taxon>Rhodobacterales</taxon>
        <taxon>Roseobacteraceae</taxon>
        <taxon>Roseivivax</taxon>
    </lineage>
</organism>
<reference evidence="9 10" key="1">
    <citation type="submission" date="2016-10" db="EMBL/GenBank/DDBJ databases">
        <authorList>
            <person name="Varghese N."/>
            <person name="Submissions S."/>
        </authorList>
    </citation>
    <scope>NUCLEOTIDE SEQUENCE [LARGE SCALE GENOMIC DNA]</scope>
    <source>
        <strain evidence="10">YIM D21,KCTC 23444,ACCC 10710</strain>
    </source>
</reference>
<feature type="transmembrane region" description="Helical" evidence="8">
    <location>
        <begin position="179"/>
        <end position="195"/>
    </location>
</feature>
<dbReference type="GO" id="GO:0005886">
    <property type="term" value="C:plasma membrane"/>
    <property type="evidence" value="ECO:0007669"/>
    <property type="project" value="UniProtKB-SubCell"/>
</dbReference>
<keyword evidence="4" id="KW-1003">Cell membrane</keyword>
<feature type="transmembrane region" description="Helical" evidence="8">
    <location>
        <begin position="79"/>
        <end position="100"/>
    </location>
</feature>
<dbReference type="PANTHER" id="PTHR30472:SF19">
    <property type="entry name" value="PETROBACTIN IMPORT SYSTEM PERMEASE PROTEIN YCLO"/>
    <property type="match status" value="1"/>
</dbReference>
<dbReference type="OrthoDB" id="9796260at2"/>
<dbReference type="InterPro" id="IPR000522">
    <property type="entry name" value="ABC_transptr_permease_BtuC"/>
</dbReference>
<evidence type="ECO:0000313" key="10">
    <source>
        <dbReference type="Proteomes" id="UP000325289"/>
    </source>
</evidence>
<dbReference type="Gene3D" id="1.10.3470.10">
    <property type="entry name" value="ABC transporter involved in vitamin B12 uptake, BtuC"/>
    <property type="match status" value="1"/>
</dbReference>
<dbReference type="GO" id="GO:0033214">
    <property type="term" value="P:siderophore-iron import into cell"/>
    <property type="evidence" value="ECO:0007669"/>
    <property type="project" value="TreeGrafter"/>
</dbReference>
<protein>
    <submittedName>
        <fullName evidence="9">Iron complex transport system permease protein</fullName>
    </submittedName>
</protein>
<evidence type="ECO:0000256" key="5">
    <source>
        <dbReference type="ARBA" id="ARBA00022692"/>
    </source>
</evidence>
<evidence type="ECO:0000256" key="6">
    <source>
        <dbReference type="ARBA" id="ARBA00022989"/>
    </source>
</evidence>
<dbReference type="InterPro" id="IPR037294">
    <property type="entry name" value="ABC_BtuC-like"/>
</dbReference>
<feature type="transmembrane region" description="Helical" evidence="8">
    <location>
        <begin position="288"/>
        <end position="312"/>
    </location>
</feature>
<dbReference type="AlphaFoldDB" id="A0A1I1V4P4"/>
<feature type="transmembrane region" description="Helical" evidence="8">
    <location>
        <begin position="260"/>
        <end position="281"/>
    </location>
</feature>
<evidence type="ECO:0000256" key="1">
    <source>
        <dbReference type="ARBA" id="ARBA00004651"/>
    </source>
</evidence>
<comment type="similarity">
    <text evidence="2">Belongs to the binding-protein-dependent transport system permease family. FecCD subfamily.</text>
</comment>
<proteinExistence type="inferred from homology"/>
<feature type="transmembrane region" description="Helical" evidence="8">
    <location>
        <begin position="44"/>
        <end position="67"/>
    </location>
</feature>
<feature type="transmembrane region" description="Helical" evidence="8">
    <location>
        <begin position="134"/>
        <end position="152"/>
    </location>
</feature>
<evidence type="ECO:0000256" key="7">
    <source>
        <dbReference type="ARBA" id="ARBA00023136"/>
    </source>
</evidence>
<dbReference type="EMBL" id="FOMS01000003">
    <property type="protein sequence ID" value="SFD77991.1"/>
    <property type="molecule type" value="Genomic_DNA"/>
</dbReference>
<evidence type="ECO:0000256" key="2">
    <source>
        <dbReference type="ARBA" id="ARBA00007935"/>
    </source>
</evidence>
<evidence type="ECO:0000256" key="8">
    <source>
        <dbReference type="SAM" id="Phobius"/>
    </source>
</evidence>
<sequence>MRGPPVAKPLVLAGLACALACGLFLTLGARGDWGFVLAFRGQKLAALLVVATSVAWSTIVFQTVTGNRILTPSIMGFDALYLLIQTALVFTLGGVGFAALGQRLQFGIETALMLGAALALFAALLRRSDDLGRLVLTGIVFGILFRSLSSLLNRLIDPSEFAVVQAASFARFNAVNTDLLWIAAATTTVCVALLARRSARLDVIALGRETAIGLGVDHDREARRAMALVAVLVSVSTALVGPVVFFGLLVSALAHAAAGTWRHAVLLPLAALISATVLVGSQTIFERVLALETSVAVVIEGLGGLVFLALVLKGAAR</sequence>
<dbReference type="SUPFAM" id="SSF81345">
    <property type="entry name" value="ABC transporter involved in vitamin B12 uptake, BtuC"/>
    <property type="match status" value="1"/>
</dbReference>
<evidence type="ECO:0000256" key="3">
    <source>
        <dbReference type="ARBA" id="ARBA00022448"/>
    </source>
</evidence>
<evidence type="ECO:0000256" key="4">
    <source>
        <dbReference type="ARBA" id="ARBA00022475"/>
    </source>
</evidence>
<dbReference type="Pfam" id="PF01032">
    <property type="entry name" value="FecCD"/>
    <property type="match status" value="1"/>
</dbReference>
<name>A0A1I1V4P4_9RHOB</name>
<feature type="transmembrane region" description="Helical" evidence="8">
    <location>
        <begin position="227"/>
        <end position="254"/>
    </location>
</feature>
<keyword evidence="3" id="KW-0813">Transport</keyword>
<gene>
    <name evidence="9" type="ORF">SAMN04515678_10313</name>
</gene>
<accession>A0A1I1V4P4</accession>
<comment type="subcellular location">
    <subcellularLocation>
        <location evidence="1">Cell membrane</location>
        <topology evidence="1">Multi-pass membrane protein</topology>
    </subcellularLocation>
</comment>
<evidence type="ECO:0000313" key="9">
    <source>
        <dbReference type="EMBL" id="SFD77991.1"/>
    </source>
</evidence>
<keyword evidence="10" id="KW-1185">Reference proteome</keyword>
<keyword evidence="7 8" id="KW-0472">Membrane</keyword>